<keyword evidence="1" id="KW-0255">Endonuclease</keyword>
<reference evidence="1" key="1">
    <citation type="journal article" date="2022" name="Genome Biol. Evol.">
        <title>A New Gene Family Diagnostic for Intracellular Biomineralization of Amorphous Ca Carbonates by Cyanobacteria.</title>
        <authorList>
            <person name="Benzerara K."/>
            <person name="Duprat E."/>
            <person name="Bitard-Feildel T."/>
            <person name="Caumes G."/>
            <person name="Cassier-Chauvat C."/>
            <person name="Chauvat F."/>
            <person name="Dezi M."/>
            <person name="Diop S.I."/>
            <person name="Gaschignard G."/>
            <person name="Gorgen S."/>
            <person name="Gugger M."/>
            <person name="Lopez-Garcia P."/>
            <person name="Millet M."/>
            <person name="Skouri-Panet F."/>
            <person name="Moreira D."/>
            <person name="Callebaut I."/>
        </authorList>
    </citation>
    <scope>NUCLEOTIDE SEQUENCE</scope>
    <source>
        <strain evidence="1">G9</strain>
    </source>
</reference>
<proteinExistence type="predicted"/>
<evidence type="ECO:0000313" key="2">
    <source>
        <dbReference type="Proteomes" id="UP001154265"/>
    </source>
</evidence>
<reference evidence="1" key="2">
    <citation type="submission" date="2022-01" db="EMBL/GenBank/DDBJ databases">
        <authorList>
            <person name="Zivanovic Y."/>
            <person name="Moreira D."/>
            <person name="Lopez-Garcia P."/>
        </authorList>
    </citation>
    <scope>NUCLEOTIDE SEQUENCE</scope>
    <source>
        <strain evidence="1">G9</strain>
    </source>
</reference>
<dbReference type="GO" id="GO:0004519">
    <property type="term" value="F:endonuclease activity"/>
    <property type="evidence" value="ECO:0007669"/>
    <property type="project" value="UniProtKB-KW"/>
</dbReference>
<dbReference type="GO" id="GO:0016787">
    <property type="term" value="F:hydrolase activity"/>
    <property type="evidence" value="ECO:0007669"/>
    <property type="project" value="UniProtKB-KW"/>
</dbReference>
<keyword evidence="1" id="KW-0540">Nuclease</keyword>
<dbReference type="EMBL" id="JAKKUT010000002">
    <property type="protein sequence ID" value="MDG2991681.1"/>
    <property type="molecule type" value="Genomic_DNA"/>
</dbReference>
<accession>A0ABT6F1M2</accession>
<sequence>MPVNFDTIISTSSSEENFLQIFQDEIAQQAQLFLEAHRTILTACYRNPGLSPALKAHAPEMLAKAWLKRYSDSYENRISKRISQPPGTVADPIVSTIINARLTGLTAEHLGQIKYAHRLSMSAENIQGLLLEEFLAEQLADYGWYCCWGESIRHVDFCNIDGSLLQIKNRSNSENSSSSRVRINQPIEKWYRVDARTGFYRWSYFNEKYETDRFSEENFVVFVRQVLLNNPNALAVETNNPWQDLSDPSN</sequence>
<comment type="caution">
    <text evidence="1">The sequence shown here is derived from an EMBL/GenBank/DDBJ whole genome shotgun (WGS) entry which is preliminary data.</text>
</comment>
<dbReference type="Pfam" id="PF09570">
    <property type="entry name" value="RE_SinI"/>
    <property type="match status" value="1"/>
</dbReference>
<keyword evidence="1" id="KW-0378">Hydrolase</keyword>
<gene>
    <name evidence="1" type="ORF">L3556_12160</name>
</gene>
<organism evidence="1 2">
    <name type="scientific">Candidatus Synechococcus calcipolaris G9</name>
    <dbReference type="NCBI Taxonomy" id="1497997"/>
    <lineage>
        <taxon>Bacteria</taxon>
        <taxon>Bacillati</taxon>
        <taxon>Cyanobacteriota</taxon>
        <taxon>Cyanophyceae</taxon>
        <taxon>Synechococcales</taxon>
        <taxon>Synechococcaceae</taxon>
        <taxon>Synechococcus</taxon>
    </lineage>
</organism>
<dbReference type="Proteomes" id="UP001154265">
    <property type="component" value="Unassembled WGS sequence"/>
</dbReference>
<protein>
    <submittedName>
        <fullName evidence="1">SinI family restriction endonuclease</fullName>
        <ecNumber evidence="1">3.1.21.-</ecNumber>
    </submittedName>
</protein>
<dbReference type="InterPro" id="IPR019070">
    <property type="entry name" value="Restrct_endonuc_II_SinI"/>
</dbReference>
<evidence type="ECO:0000313" key="1">
    <source>
        <dbReference type="EMBL" id="MDG2991681.1"/>
    </source>
</evidence>
<dbReference type="RefSeq" id="WP_277867543.1">
    <property type="nucleotide sequence ID" value="NZ_JAKKUT010000002.1"/>
</dbReference>
<dbReference type="EC" id="3.1.21.-" evidence="1"/>
<keyword evidence="2" id="KW-1185">Reference proteome</keyword>
<name>A0ABT6F1M2_9SYNE</name>